<dbReference type="GO" id="GO:0052689">
    <property type="term" value="F:carboxylic ester hydrolase activity"/>
    <property type="evidence" value="ECO:0007669"/>
    <property type="project" value="TreeGrafter"/>
</dbReference>
<dbReference type="Proteomes" id="UP000194280">
    <property type="component" value="Unassembled WGS sequence"/>
</dbReference>
<accession>A0A1Z5TNG3</accession>
<keyword evidence="6" id="KW-1185">Reference proteome</keyword>
<dbReference type="VEuPathDB" id="FungiDB:BTJ68_02801"/>
<comment type="similarity">
    <text evidence="1 3">Belongs to the type-B carboxylesterase/lipase family.</text>
</comment>
<dbReference type="InterPro" id="IPR019826">
    <property type="entry name" value="Carboxylesterase_B_AS"/>
</dbReference>
<dbReference type="PANTHER" id="PTHR43918">
    <property type="entry name" value="ACETYLCHOLINESTERASE"/>
    <property type="match status" value="1"/>
</dbReference>
<dbReference type="InParanoid" id="A0A1Z5TNG3"/>
<dbReference type="SUPFAM" id="SSF53474">
    <property type="entry name" value="alpha/beta-Hydrolases"/>
    <property type="match status" value="1"/>
</dbReference>
<gene>
    <name evidence="5" type="ORF">BTJ68_02801</name>
</gene>
<dbReference type="STRING" id="1157616.A0A1Z5TNG3"/>
<feature type="domain" description="Carboxylesterase type B" evidence="4">
    <location>
        <begin position="105"/>
        <end position="481"/>
    </location>
</feature>
<dbReference type="Pfam" id="PF00135">
    <property type="entry name" value="COesterase"/>
    <property type="match status" value="2"/>
</dbReference>
<evidence type="ECO:0000256" key="3">
    <source>
        <dbReference type="RuleBase" id="RU361235"/>
    </source>
</evidence>
<dbReference type="PANTHER" id="PTHR43918:SF4">
    <property type="entry name" value="CARBOXYLIC ESTER HYDROLASE"/>
    <property type="match status" value="1"/>
</dbReference>
<reference evidence="5 6" key="1">
    <citation type="submission" date="2017-01" db="EMBL/GenBank/DDBJ databases">
        <title>The recent genome duplication of the halophilic yeast Hortaea werneckii: insights from long-read sequencing.</title>
        <authorList>
            <person name="Sinha S."/>
            <person name="Flibotte S."/>
            <person name="Neira M."/>
            <person name="Lenassi M."/>
            <person name="Gostincar C."/>
            <person name="Stajich J.E."/>
            <person name="Nislow C.E."/>
        </authorList>
    </citation>
    <scope>NUCLEOTIDE SEQUENCE [LARGE SCALE GENOMIC DNA]</scope>
    <source>
        <strain evidence="5 6">EXF-2000</strain>
    </source>
</reference>
<proteinExistence type="inferred from homology"/>
<dbReference type="InterPro" id="IPR029058">
    <property type="entry name" value="AB_hydrolase_fold"/>
</dbReference>
<organism evidence="5 6">
    <name type="scientific">Hortaea werneckii EXF-2000</name>
    <dbReference type="NCBI Taxonomy" id="1157616"/>
    <lineage>
        <taxon>Eukaryota</taxon>
        <taxon>Fungi</taxon>
        <taxon>Dikarya</taxon>
        <taxon>Ascomycota</taxon>
        <taxon>Pezizomycotina</taxon>
        <taxon>Dothideomycetes</taxon>
        <taxon>Dothideomycetidae</taxon>
        <taxon>Mycosphaerellales</taxon>
        <taxon>Teratosphaeriaceae</taxon>
        <taxon>Hortaea</taxon>
    </lineage>
</organism>
<dbReference type="EMBL" id="MUNK01000019">
    <property type="protein sequence ID" value="OTA37570.1"/>
    <property type="molecule type" value="Genomic_DNA"/>
</dbReference>
<dbReference type="InterPro" id="IPR050654">
    <property type="entry name" value="AChE-related_enzymes"/>
</dbReference>
<feature type="domain" description="Carboxylesterase type B" evidence="4">
    <location>
        <begin position="61"/>
        <end position="93"/>
    </location>
</feature>
<dbReference type="EC" id="3.1.1.-" evidence="3"/>
<evidence type="ECO:0000256" key="1">
    <source>
        <dbReference type="ARBA" id="ARBA00005964"/>
    </source>
</evidence>
<keyword evidence="2 3" id="KW-0378">Hydrolase</keyword>
<dbReference type="AlphaFoldDB" id="A0A1Z5TNG3"/>
<comment type="caution">
    <text evidence="5">The sequence shown here is derived from an EMBL/GenBank/DDBJ whole genome shotgun (WGS) entry which is preliminary data.</text>
</comment>
<dbReference type="PROSITE" id="PS00122">
    <property type="entry name" value="CARBOXYLESTERASE_B_1"/>
    <property type="match status" value="1"/>
</dbReference>
<evidence type="ECO:0000259" key="4">
    <source>
        <dbReference type="Pfam" id="PF00135"/>
    </source>
</evidence>
<evidence type="ECO:0000313" key="5">
    <source>
        <dbReference type="EMBL" id="OTA37570.1"/>
    </source>
</evidence>
<sequence>MAFRRSREVEAREGEGGRGVLVGLFQVVASRPSGRPHDEPSCGHGEDISTVADLGYTKYEGLRLEPASVNQWLGMRFAAPPTGDLRWKAPQPAPMNNMKYYRLRDCLYLNVFAPARVTTASKLPVWFFIQGGGYAGNLDQNFNATQVIEESGHSMVFVQINYRVGAFGFLASENIRENGDLNKYIHFFGGDPDHVVIAGDSAGAGSVAFHMAAYGGRDDKLFVGGVVESSFWPTHRKVSDMEFQFDRFAANVSCGPDEAPDGNVMDCLRSKDTAVLQSADYAQAFPGLTSPAEWYFLPVVGGDFSQDLLYNQFERGSIVKVPVLVGDDTDEGTGFVPNATNITEFLEFMKDNFPKLSAKDLQHISAAYPENGLDMFPSHANYFAATANAYGENTFTCPDQVWNYRYNVEDRDTVAAGYGVPHVSEKTAIYGVNNTGPCDGCSYATHNASMVPIVMHYWISFIKHLNPNVEKHFTAPEWQPWIQRCGHA</sequence>
<dbReference type="Gene3D" id="3.40.50.1820">
    <property type="entry name" value="alpha/beta hydrolase"/>
    <property type="match status" value="1"/>
</dbReference>
<protein>
    <recommendedName>
        <fullName evidence="3">Carboxylic ester hydrolase</fullName>
        <ecNumber evidence="3">3.1.1.-</ecNumber>
    </recommendedName>
</protein>
<dbReference type="InterPro" id="IPR002018">
    <property type="entry name" value="CarbesteraseB"/>
</dbReference>
<name>A0A1Z5TNG3_HORWE</name>
<evidence type="ECO:0000256" key="2">
    <source>
        <dbReference type="ARBA" id="ARBA00022801"/>
    </source>
</evidence>
<dbReference type="OrthoDB" id="408631at2759"/>
<evidence type="ECO:0000313" key="6">
    <source>
        <dbReference type="Proteomes" id="UP000194280"/>
    </source>
</evidence>